<feature type="binding site" evidence="15">
    <location>
        <begin position="129"/>
        <end position="137"/>
    </location>
    <ligand>
        <name>5-phospho-alpha-D-ribose 1-diphosphate</name>
        <dbReference type="ChEBI" id="CHEBI:58017"/>
    </ligand>
</feature>
<dbReference type="RefSeq" id="WP_013456196.1">
    <property type="nucleotide sequence ID" value="NZ_CP005933.1"/>
</dbReference>
<dbReference type="PANTHER" id="PTHR32315:SF4">
    <property type="entry name" value="URACIL PHOSPHORIBOSYLTRANSFERASE, CHLOROPLASTIC"/>
    <property type="match status" value="1"/>
</dbReference>
<comment type="function">
    <text evidence="12 15">Catalyzes the conversion of uracil and 5-phospho-alpha-D-ribose 1-diphosphate (PRPP) to UMP and diphosphate.</text>
</comment>
<keyword evidence="5 15" id="KW-0328">Glycosyltransferase</keyword>
<evidence type="ECO:0000313" key="17">
    <source>
        <dbReference type="EMBL" id="AIA33979.1"/>
    </source>
</evidence>
<keyword evidence="9 15" id="KW-0342">GTP-binding</keyword>
<evidence type="ECO:0000259" key="16">
    <source>
        <dbReference type="Pfam" id="PF14681"/>
    </source>
</evidence>
<dbReference type="HOGENOM" id="CLU_067096_2_2_14"/>
<gene>
    <name evidence="15 17" type="primary">upp</name>
    <name evidence="17" type="ORF">K668_02005</name>
</gene>
<dbReference type="UniPathway" id="UPA00574">
    <property type="reaction ID" value="UER00636"/>
</dbReference>
<evidence type="ECO:0000256" key="14">
    <source>
        <dbReference type="ARBA" id="ARBA00079807"/>
    </source>
</evidence>
<keyword evidence="4 15" id="KW-0021">Allosteric enzyme</keyword>
<evidence type="ECO:0000256" key="4">
    <source>
        <dbReference type="ARBA" id="ARBA00022533"/>
    </source>
</evidence>
<dbReference type="InterPro" id="IPR034332">
    <property type="entry name" value="Upp_B"/>
</dbReference>
<evidence type="ECO:0000256" key="1">
    <source>
        <dbReference type="ARBA" id="ARBA00005180"/>
    </source>
</evidence>
<feature type="binding site" evidence="15">
    <location>
        <position position="102"/>
    </location>
    <ligand>
        <name>5-phospho-alpha-D-ribose 1-diphosphate</name>
        <dbReference type="ChEBI" id="CHEBI:58017"/>
    </ligand>
</feature>
<keyword evidence="8 15" id="KW-0460">Magnesium</keyword>
<feature type="domain" description="Phosphoribosyltransferase" evidence="16">
    <location>
        <begin position="4"/>
        <end position="207"/>
    </location>
</feature>
<dbReference type="SUPFAM" id="SSF53271">
    <property type="entry name" value="PRTase-like"/>
    <property type="match status" value="1"/>
</dbReference>
<keyword evidence="7 15" id="KW-0547">Nucleotide-binding</keyword>
<name>A0A059XZC1_MYCBV</name>
<evidence type="ECO:0000313" key="18">
    <source>
        <dbReference type="Proteomes" id="UP000027182"/>
    </source>
</evidence>
<dbReference type="CDD" id="cd06223">
    <property type="entry name" value="PRTases_typeI"/>
    <property type="match status" value="1"/>
</dbReference>
<dbReference type="InterPro" id="IPR029057">
    <property type="entry name" value="PRTase-like"/>
</dbReference>
<dbReference type="FunFam" id="3.40.50.2020:FF:000003">
    <property type="entry name" value="Uracil phosphoribosyltransferase"/>
    <property type="match status" value="1"/>
</dbReference>
<dbReference type="GO" id="GO:0005737">
    <property type="term" value="C:cytoplasm"/>
    <property type="evidence" value="ECO:0007669"/>
    <property type="project" value="UniProtKB-ARBA"/>
</dbReference>
<evidence type="ECO:0000256" key="15">
    <source>
        <dbReference type="HAMAP-Rule" id="MF_01218"/>
    </source>
</evidence>
<dbReference type="InterPro" id="IPR000836">
    <property type="entry name" value="PRTase_dom"/>
</dbReference>
<evidence type="ECO:0000256" key="2">
    <source>
        <dbReference type="ARBA" id="ARBA00009516"/>
    </source>
</evidence>
<proteinExistence type="inferred from homology"/>
<evidence type="ECO:0000256" key="5">
    <source>
        <dbReference type="ARBA" id="ARBA00022676"/>
    </source>
</evidence>
<dbReference type="PATRIC" id="fig|1316930.3.peg.412"/>
<dbReference type="GO" id="GO:0044206">
    <property type="term" value="P:UMP salvage"/>
    <property type="evidence" value="ECO:0007669"/>
    <property type="project" value="UniProtKB-UniRule"/>
</dbReference>
<dbReference type="InterPro" id="IPR005765">
    <property type="entry name" value="UPRT"/>
</dbReference>
<dbReference type="EMBL" id="CP005933">
    <property type="protein sequence ID" value="AIA33979.1"/>
    <property type="molecule type" value="Genomic_DNA"/>
</dbReference>
<evidence type="ECO:0000256" key="9">
    <source>
        <dbReference type="ARBA" id="ARBA00023134"/>
    </source>
</evidence>
<dbReference type="NCBIfam" id="NF001097">
    <property type="entry name" value="PRK00129.1"/>
    <property type="match status" value="1"/>
</dbReference>
<feature type="binding site" evidence="15">
    <location>
        <position position="77"/>
    </location>
    <ligand>
        <name>5-phospho-alpha-D-ribose 1-diphosphate</name>
        <dbReference type="ChEBI" id="CHEBI:58017"/>
    </ligand>
</feature>
<protein>
    <recommendedName>
        <fullName evidence="13 15">Uracil phosphoribosyltransferase</fullName>
        <ecNumber evidence="3 15">2.4.2.9</ecNumber>
    </recommendedName>
    <alternativeName>
        <fullName evidence="10 15">UMP pyrophosphorylase</fullName>
    </alternativeName>
    <alternativeName>
        <fullName evidence="14 15">UPRTase</fullName>
    </alternativeName>
</protein>
<evidence type="ECO:0000256" key="3">
    <source>
        <dbReference type="ARBA" id="ARBA00011894"/>
    </source>
</evidence>
<feature type="binding site" evidence="15">
    <location>
        <position position="193"/>
    </location>
    <ligand>
        <name>uracil</name>
        <dbReference type="ChEBI" id="CHEBI:17568"/>
    </ligand>
</feature>
<dbReference type="KEGG" id="mbq:K668_02005"/>
<dbReference type="GO" id="GO:0004845">
    <property type="term" value="F:uracil phosphoribosyltransferase activity"/>
    <property type="evidence" value="ECO:0007669"/>
    <property type="project" value="UniProtKB-UniRule"/>
</dbReference>
<dbReference type="AlphaFoldDB" id="A0A059XZC1"/>
<dbReference type="NCBIfam" id="TIGR01091">
    <property type="entry name" value="upp"/>
    <property type="match status" value="1"/>
</dbReference>
<evidence type="ECO:0000256" key="11">
    <source>
        <dbReference type="ARBA" id="ARBA00052919"/>
    </source>
</evidence>
<sequence length="208" mass="23544">MLKVLDHPLIKIKLTNMRNRESGHSVFRQNLNEIGSLMVYEILRDYQTKRKEIVTSINKKYLGYEFDKDVVFVPILRAGLGMIDGLLKLIPEAKVGHIGMSRDETTFMPNEYFYKIPEVPKDSYIFVVDPMLATGNSAVDAISRLRKDGFNNISLVCLVGVQEGVSNVESHFGNDFNIYLAALDEYLNEDKYIEPGLGDAGDRIFGTK</sequence>
<comment type="cofactor">
    <cofactor evidence="15">
        <name>Mg(2+)</name>
        <dbReference type="ChEBI" id="CHEBI:18420"/>
    </cofactor>
    <text evidence="15">Binds 1 Mg(2+) ion per subunit. The magnesium is bound as Mg-PRPP.</text>
</comment>
<accession>A0A059XZC1</accession>
<dbReference type="PANTHER" id="PTHR32315">
    <property type="entry name" value="ADENINE PHOSPHORIBOSYLTRANSFERASE"/>
    <property type="match status" value="1"/>
</dbReference>
<dbReference type="GO" id="GO:0006223">
    <property type="term" value="P:uracil salvage"/>
    <property type="evidence" value="ECO:0007669"/>
    <property type="project" value="InterPro"/>
</dbReference>
<reference evidence="17 18" key="1">
    <citation type="submission" date="2013-04" db="EMBL/GenBank/DDBJ databases">
        <authorList>
            <person name="Lin L."/>
            <person name="Zeng Z."/>
            <person name="Xie J."/>
            <person name="Luo L."/>
            <person name="Yang Z."/>
            <person name="Liang W."/>
            <person name="Lin H."/>
            <person name="Dong C."/>
            <person name="Sun Y."/>
        </authorList>
    </citation>
    <scope>NUCLEOTIDE SEQUENCE [LARGE SCALE GENOMIC DNA]</scope>
    <source>
        <strain evidence="17 18">CQ-W70</strain>
    </source>
</reference>
<dbReference type="HAMAP" id="MF_01218_B">
    <property type="entry name" value="Upp_B"/>
    <property type="match status" value="1"/>
</dbReference>
<evidence type="ECO:0000256" key="6">
    <source>
        <dbReference type="ARBA" id="ARBA00022679"/>
    </source>
</evidence>
<feature type="binding site" evidence="15">
    <location>
        <position position="199"/>
    </location>
    <ligand>
        <name>5-phospho-alpha-D-ribose 1-diphosphate</name>
        <dbReference type="ChEBI" id="CHEBI:58017"/>
    </ligand>
</feature>
<evidence type="ECO:0000256" key="10">
    <source>
        <dbReference type="ARBA" id="ARBA00031082"/>
    </source>
</evidence>
<organism evidence="17 18">
    <name type="scientific">Mycoplasmopsis bovis CQ-W70</name>
    <dbReference type="NCBI Taxonomy" id="1316930"/>
    <lineage>
        <taxon>Bacteria</taxon>
        <taxon>Bacillati</taxon>
        <taxon>Mycoplasmatota</taxon>
        <taxon>Mycoplasmoidales</taxon>
        <taxon>Metamycoplasmataceae</taxon>
        <taxon>Mycoplasmopsis</taxon>
    </lineage>
</organism>
<dbReference type="Proteomes" id="UP000027182">
    <property type="component" value="Chromosome"/>
</dbReference>
<dbReference type="EC" id="2.4.2.9" evidence="3 15"/>
<comment type="catalytic activity">
    <reaction evidence="11 15">
        <text>UMP + diphosphate = 5-phospho-alpha-D-ribose 1-diphosphate + uracil</text>
        <dbReference type="Rhea" id="RHEA:13017"/>
        <dbReference type="ChEBI" id="CHEBI:17568"/>
        <dbReference type="ChEBI" id="CHEBI:33019"/>
        <dbReference type="ChEBI" id="CHEBI:57865"/>
        <dbReference type="ChEBI" id="CHEBI:58017"/>
        <dbReference type="EC" id="2.4.2.9"/>
    </reaction>
</comment>
<dbReference type="Gene3D" id="3.40.50.2020">
    <property type="match status" value="1"/>
</dbReference>
<dbReference type="Pfam" id="PF14681">
    <property type="entry name" value="UPRTase"/>
    <property type="match status" value="1"/>
</dbReference>
<dbReference type="GO" id="GO:0005525">
    <property type="term" value="F:GTP binding"/>
    <property type="evidence" value="ECO:0007669"/>
    <property type="project" value="UniProtKB-KW"/>
</dbReference>
<dbReference type="GO" id="GO:0000287">
    <property type="term" value="F:magnesium ion binding"/>
    <property type="evidence" value="ECO:0007669"/>
    <property type="project" value="UniProtKB-UniRule"/>
</dbReference>
<dbReference type="GeneID" id="31507807"/>
<keyword evidence="6 15" id="KW-0808">Transferase</keyword>
<dbReference type="InterPro" id="IPR050054">
    <property type="entry name" value="UPRTase/APRTase"/>
</dbReference>
<evidence type="ECO:0000256" key="12">
    <source>
        <dbReference type="ARBA" id="ARBA00056901"/>
    </source>
</evidence>
<comment type="similarity">
    <text evidence="2 15">Belongs to the UPRTase family.</text>
</comment>
<evidence type="ECO:0000256" key="8">
    <source>
        <dbReference type="ARBA" id="ARBA00022842"/>
    </source>
</evidence>
<feature type="binding site" evidence="15">
    <location>
        <begin position="198"/>
        <end position="200"/>
    </location>
    <ligand>
        <name>uracil</name>
        <dbReference type="ChEBI" id="CHEBI:17568"/>
    </ligand>
</feature>
<evidence type="ECO:0000256" key="7">
    <source>
        <dbReference type="ARBA" id="ARBA00022741"/>
    </source>
</evidence>
<comment type="activity regulation">
    <text evidence="15">Allosterically activated by GTP.</text>
</comment>
<comment type="pathway">
    <text evidence="1 15">Pyrimidine metabolism; UMP biosynthesis via salvage pathway; UMP from uracil: step 1/1.</text>
</comment>
<evidence type="ECO:0000256" key="13">
    <source>
        <dbReference type="ARBA" id="ARBA00072146"/>
    </source>
</evidence>